<dbReference type="PANTHER" id="PTHR31609:SF1">
    <property type="entry name" value="CARBOHYDRATE DEACETYLASE"/>
    <property type="match status" value="1"/>
</dbReference>
<keyword evidence="2" id="KW-0479">Metal-binding</keyword>
<comment type="caution">
    <text evidence="7">The sequence shown here is derived from an EMBL/GenBank/DDBJ whole genome shotgun (WGS) entry which is preliminary data.</text>
</comment>
<dbReference type="GO" id="GO:0016787">
    <property type="term" value="F:hydrolase activity"/>
    <property type="evidence" value="ECO:0007669"/>
    <property type="project" value="UniProtKB-KW"/>
</dbReference>
<gene>
    <name evidence="7" type="ORF">ENP34_11680</name>
</gene>
<accession>A0A831WZU4</accession>
<keyword evidence="6" id="KW-0732">Signal</keyword>
<keyword evidence="3" id="KW-0378">Hydrolase</keyword>
<reference evidence="7" key="1">
    <citation type="journal article" date="2020" name="mSystems">
        <title>Genome- and Community-Level Interaction Insights into Carbon Utilization and Element Cycling Functions of Hydrothermarchaeota in Hydrothermal Sediment.</title>
        <authorList>
            <person name="Zhou Z."/>
            <person name="Liu Y."/>
            <person name="Xu W."/>
            <person name="Pan J."/>
            <person name="Luo Z.H."/>
            <person name="Li M."/>
        </authorList>
    </citation>
    <scope>NUCLEOTIDE SEQUENCE [LARGE SCALE GENOMIC DNA]</scope>
    <source>
        <strain evidence="7">SpSt-210</strain>
    </source>
</reference>
<dbReference type="InterPro" id="IPR006879">
    <property type="entry name" value="YdjC-like"/>
</dbReference>
<feature type="signal peptide" evidence="6">
    <location>
        <begin position="1"/>
        <end position="27"/>
    </location>
</feature>
<evidence type="ECO:0000256" key="2">
    <source>
        <dbReference type="ARBA" id="ARBA00022723"/>
    </source>
</evidence>
<proteinExistence type="predicted"/>
<dbReference type="AlphaFoldDB" id="A0A831WZU4"/>
<dbReference type="GO" id="GO:0046872">
    <property type="term" value="F:metal ion binding"/>
    <property type="evidence" value="ECO:0007669"/>
    <property type="project" value="UniProtKB-KW"/>
</dbReference>
<keyword evidence="4" id="KW-0460">Magnesium</keyword>
<dbReference type="PANTHER" id="PTHR31609">
    <property type="entry name" value="YDJC DEACETYLASE FAMILY MEMBER"/>
    <property type="match status" value="1"/>
</dbReference>
<protein>
    <submittedName>
        <fullName evidence="7">ChbG/HpnK family deacetylase</fullName>
    </submittedName>
</protein>
<evidence type="ECO:0000256" key="5">
    <source>
        <dbReference type="ARBA" id="ARBA00023277"/>
    </source>
</evidence>
<feature type="chain" id="PRO_5032333246" evidence="6">
    <location>
        <begin position="28"/>
        <end position="262"/>
    </location>
</feature>
<evidence type="ECO:0000256" key="6">
    <source>
        <dbReference type="SAM" id="SignalP"/>
    </source>
</evidence>
<evidence type="ECO:0000313" key="7">
    <source>
        <dbReference type="EMBL" id="HEG92078.1"/>
    </source>
</evidence>
<evidence type="ECO:0000256" key="4">
    <source>
        <dbReference type="ARBA" id="ARBA00022842"/>
    </source>
</evidence>
<keyword evidence="5" id="KW-0119">Carbohydrate metabolism</keyword>
<organism evidence="7">
    <name type="scientific">Thermorudis peleae</name>
    <dbReference type="NCBI Taxonomy" id="1382356"/>
    <lineage>
        <taxon>Bacteria</taxon>
        <taxon>Pseudomonadati</taxon>
        <taxon>Thermomicrobiota</taxon>
        <taxon>Thermomicrobia</taxon>
        <taxon>Thermomicrobia incertae sedis</taxon>
        <taxon>Thermorudis</taxon>
    </lineage>
</organism>
<dbReference type="GO" id="GO:0005975">
    <property type="term" value="P:carbohydrate metabolic process"/>
    <property type="evidence" value="ECO:0007669"/>
    <property type="project" value="InterPro"/>
</dbReference>
<dbReference type="Gene3D" id="3.20.20.370">
    <property type="entry name" value="Glycoside hydrolase/deacetylase"/>
    <property type="match status" value="1"/>
</dbReference>
<name>A0A831WZU4_9BACT</name>
<evidence type="ECO:0000256" key="1">
    <source>
        <dbReference type="ARBA" id="ARBA00001946"/>
    </source>
</evidence>
<evidence type="ECO:0000256" key="3">
    <source>
        <dbReference type="ARBA" id="ARBA00022801"/>
    </source>
</evidence>
<sequence length="262" mass="28946">MNAGIVQAYRYGVVRSASLMVAAPAFAEAVALARAHPELDLGIHLALTTVRPVLPARSVASLVDRNGRFPRLGRWLARLAFRALDPDDIRRELAAQIEQTLATGLRFTHLDSHHHVHLFAPVREVVAELARSYGIPFVRRIARRRPQPGLGPVTALKRGFLQWADAGAEPIYAGLERVDGTPLPPPRSPSRWHRFLCSLPEGVTELICHPGLRDPRLAGLDPLVDGREAELRWLTSPHLVKLLDEASLELTSFAALASRRAR</sequence>
<dbReference type="SUPFAM" id="SSF88713">
    <property type="entry name" value="Glycoside hydrolase/deacetylase"/>
    <property type="match status" value="1"/>
</dbReference>
<dbReference type="GO" id="GO:0019213">
    <property type="term" value="F:deacetylase activity"/>
    <property type="evidence" value="ECO:0007669"/>
    <property type="project" value="TreeGrafter"/>
</dbReference>
<dbReference type="InterPro" id="IPR011330">
    <property type="entry name" value="Glyco_hydro/deAcase_b/a-brl"/>
</dbReference>
<dbReference type="EMBL" id="DSIY01000271">
    <property type="protein sequence ID" value="HEG92078.1"/>
    <property type="molecule type" value="Genomic_DNA"/>
</dbReference>
<comment type="cofactor">
    <cofactor evidence="1">
        <name>Mg(2+)</name>
        <dbReference type="ChEBI" id="CHEBI:18420"/>
    </cofactor>
</comment>
<dbReference type="Pfam" id="PF04794">
    <property type="entry name" value="YdjC"/>
    <property type="match status" value="1"/>
</dbReference>